<reference evidence="3" key="2">
    <citation type="submission" date="2015-01" db="EMBL/GenBank/DDBJ databases">
        <title>Evolutionary Origins and Diversification of the Mycorrhizal Mutualists.</title>
        <authorList>
            <consortium name="DOE Joint Genome Institute"/>
            <consortium name="Mycorrhizal Genomics Consortium"/>
            <person name="Kohler A."/>
            <person name="Kuo A."/>
            <person name="Nagy L.G."/>
            <person name="Floudas D."/>
            <person name="Copeland A."/>
            <person name="Barry K.W."/>
            <person name="Cichocki N."/>
            <person name="Veneault-Fourrey C."/>
            <person name="LaButti K."/>
            <person name="Lindquist E.A."/>
            <person name="Lipzen A."/>
            <person name="Lundell T."/>
            <person name="Morin E."/>
            <person name="Murat C."/>
            <person name="Riley R."/>
            <person name="Ohm R."/>
            <person name="Sun H."/>
            <person name="Tunlid A."/>
            <person name="Henrissat B."/>
            <person name="Grigoriev I.V."/>
            <person name="Hibbett D.S."/>
            <person name="Martin F."/>
        </authorList>
    </citation>
    <scope>NUCLEOTIDE SEQUENCE [LARGE SCALE GENOMIC DNA]</scope>
    <source>
        <strain evidence="3">441</strain>
    </source>
</reference>
<evidence type="ECO:0000313" key="2">
    <source>
        <dbReference type="EMBL" id="KIK16540.1"/>
    </source>
</evidence>
<evidence type="ECO:0000313" key="3">
    <source>
        <dbReference type="Proteomes" id="UP000054018"/>
    </source>
</evidence>
<dbReference type="HOGENOM" id="CLU_1886572_0_0_1"/>
<gene>
    <name evidence="2" type="ORF">PISMIDRAFT_15756</name>
</gene>
<dbReference type="Proteomes" id="UP000054018">
    <property type="component" value="Unassembled WGS sequence"/>
</dbReference>
<feature type="compositionally biased region" description="Basic and acidic residues" evidence="1">
    <location>
        <begin position="1"/>
        <end position="17"/>
    </location>
</feature>
<dbReference type="EMBL" id="KN833854">
    <property type="protein sequence ID" value="KIK16540.1"/>
    <property type="molecule type" value="Genomic_DNA"/>
</dbReference>
<accession>A0A0C9XVW6</accession>
<proteinExistence type="predicted"/>
<feature type="region of interest" description="Disordered" evidence="1">
    <location>
        <begin position="54"/>
        <end position="135"/>
    </location>
</feature>
<feature type="region of interest" description="Disordered" evidence="1">
    <location>
        <begin position="1"/>
        <end position="22"/>
    </location>
</feature>
<reference evidence="2 3" key="1">
    <citation type="submission" date="2014-04" db="EMBL/GenBank/DDBJ databases">
        <authorList>
            <consortium name="DOE Joint Genome Institute"/>
            <person name="Kuo A."/>
            <person name="Kohler A."/>
            <person name="Costa M.D."/>
            <person name="Nagy L.G."/>
            <person name="Floudas D."/>
            <person name="Copeland A."/>
            <person name="Barry K.W."/>
            <person name="Cichocki N."/>
            <person name="Veneault-Fourrey C."/>
            <person name="LaButti K."/>
            <person name="Lindquist E.A."/>
            <person name="Lipzen A."/>
            <person name="Lundell T."/>
            <person name="Morin E."/>
            <person name="Murat C."/>
            <person name="Sun H."/>
            <person name="Tunlid A."/>
            <person name="Henrissat B."/>
            <person name="Grigoriev I.V."/>
            <person name="Hibbett D.S."/>
            <person name="Martin F."/>
            <person name="Nordberg H.P."/>
            <person name="Cantor M.N."/>
            <person name="Hua S.X."/>
        </authorList>
    </citation>
    <scope>NUCLEOTIDE SEQUENCE [LARGE SCALE GENOMIC DNA]</scope>
    <source>
        <strain evidence="2 3">441</strain>
    </source>
</reference>
<feature type="compositionally biased region" description="Polar residues" evidence="1">
    <location>
        <begin position="56"/>
        <end position="70"/>
    </location>
</feature>
<keyword evidence="3" id="KW-1185">Reference proteome</keyword>
<dbReference type="OrthoDB" id="2693277at2759"/>
<organism evidence="2 3">
    <name type="scientific">Pisolithus microcarpus 441</name>
    <dbReference type="NCBI Taxonomy" id="765257"/>
    <lineage>
        <taxon>Eukaryota</taxon>
        <taxon>Fungi</taxon>
        <taxon>Dikarya</taxon>
        <taxon>Basidiomycota</taxon>
        <taxon>Agaricomycotina</taxon>
        <taxon>Agaricomycetes</taxon>
        <taxon>Agaricomycetidae</taxon>
        <taxon>Boletales</taxon>
        <taxon>Sclerodermatineae</taxon>
        <taxon>Pisolithaceae</taxon>
        <taxon>Pisolithus</taxon>
    </lineage>
</organism>
<sequence>MPESEGKPSEPKGKGIDPRNWGALDVSKDELDVEAQCSALTSWNIACRLANESESDQLGPSNKRNLNIQAATPVPKGGAMQHHEKSYKEDALPGKTAQHVKNIQKECHKKNKSKERVMEQTSKAPLNPVKDLAHQ</sequence>
<evidence type="ECO:0000256" key="1">
    <source>
        <dbReference type="SAM" id="MobiDB-lite"/>
    </source>
</evidence>
<dbReference type="AlphaFoldDB" id="A0A0C9XVW6"/>
<feature type="compositionally biased region" description="Basic and acidic residues" evidence="1">
    <location>
        <begin position="81"/>
        <end position="92"/>
    </location>
</feature>
<name>A0A0C9XVW6_9AGAM</name>
<protein>
    <submittedName>
        <fullName evidence="2">Unplaced genomic scaffold scaffold_170, whole genome shotgun sequence</fullName>
    </submittedName>
</protein>